<dbReference type="AlphaFoldDB" id="A0A3N4HF75"/>
<keyword evidence="2" id="KW-1185">Reference proteome</keyword>
<accession>A0A3N4HF75</accession>
<gene>
    <name evidence="1" type="ORF">BJ508DRAFT_419273</name>
</gene>
<dbReference type="EMBL" id="ML119844">
    <property type="protein sequence ID" value="RPA72819.1"/>
    <property type="molecule type" value="Genomic_DNA"/>
</dbReference>
<protein>
    <submittedName>
        <fullName evidence="1">Uncharacterized protein</fullName>
    </submittedName>
</protein>
<proteinExistence type="predicted"/>
<sequence>MKLLMHLLPPPAKYSEDLSASEPGKRYTNSLLNFTHAMSCGLWSGLFCFVDVGTIQWETHPFILKDEHERFQMGLAREQQVELVEMWLDVVMWEIRNAFWILCMCGYGLEDGKLGTGENSAPENITWNEEGIKLEDFRDFIPLVERYLHANEKIILYRADGGIMPRIVGIKISGEDCFPGLKFLLELRSESVEARIARHLHEG</sequence>
<dbReference type="Proteomes" id="UP000275078">
    <property type="component" value="Unassembled WGS sequence"/>
</dbReference>
<evidence type="ECO:0000313" key="1">
    <source>
        <dbReference type="EMBL" id="RPA72819.1"/>
    </source>
</evidence>
<reference evidence="1 2" key="1">
    <citation type="journal article" date="2018" name="Nat. Ecol. Evol.">
        <title>Pezizomycetes genomes reveal the molecular basis of ectomycorrhizal truffle lifestyle.</title>
        <authorList>
            <person name="Murat C."/>
            <person name="Payen T."/>
            <person name="Noel B."/>
            <person name="Kuo A."/>
            <person name="Morin E."/>
            <person name="Chen J."/>
            <person name="Kohler A."/>
            <person name="Krizsan K."/>
            <person name="Balestrini R."/>
            <person name="Da Silva C."/>
            <person name="Montanini B."/>
            <person name="Hainaut M."/>
            <person name="Levati E."/>
            <person name="Barry K.W."/>
            <person name="Belfiori B."/>
            <person name="Cichocki N."/>
            <person name="Clum A."/>
            <person name="Dockter R.B."/>
            <person name="Fauchery L."/>
            <person name="Guy J."/>
            <person name="Iotti M."/>
            <person name="Le Tacon F."/>
            <person name="Lindquist E.A."/>
            <person name="Lipzen A."/>
            <person name="Malagnac F."/>
            <person name="Mello A."/>
            <person name="Molinier V."/>
            <person name="Miyauchi S."/>
            <person name="Poulain J."/>
            <person name="Riccioni C."/>
            <person name="Rubini A."/>
            <person name="Sitrit Y."/>
            <person name="Splivallo R."/>
            <person name="Traeger S."/>
            <person name="Wang M."/>
            <person name="Zifcakova L."/>
            <person name="Wipf D."/>
            <person name="Zambonelli A."/>
            <person name="Paolocci F."/>
            <person name="Nowrousian M."/>
            <person name="Ottonello S."/>
            <person name="Baldrian P."/>
            <person name="Spatafora J.W."/>
            <person name="Henrissat B."/>
            <person name="Nagy L.G."/>
            <person name="Aury J.M."/>
            <person name="Wincker P."/>
            <person name="Grigoriev I.V."/>
            <person name="Bonfante P."/>
            <person name="Martin F.M."/>
        </authorList>
    </citation>
    <scope>NUCLEOTIDE SEQUENCE [LARGE SCALE GENOMIC DNA]</scope>
    <source>
        <strain evidence="1 2">RN42</strain>
    </source>
</reference>
<organism evidence="1 2">
    <name type="scientific">Ascobolus immersus RN42</name>
    <dbReference type="NCBI Taxonomy" id="1160509"/>
    <lineage>
        <taxon>Eukaryota</taxon>
        <taxon>Fungi</taxon>
        <taxon>Dikarya</taxon>
        <taxon>Ascomycota</taxon>
        <taxon>Pezizomycotina</taxon>
        <taxon>Pezizomycetes</taxon>
        <taxon>Pezizales</taxon>
        <taxon>Ascobolaceae</taxon>
        <taxon>Ascobolus</taxon>
    </lineage>
</organism>
<name>A0A3N4HF75_ASCIM</name>
<evidence type="ECO:0000313" key="2">
    <source>
        <dbReference type="Proteomes" id="UP000275078"/>
    </source>
</evidence>